<dbReference type="OrthoDB" id="111584at2157"/>
<evidence type="ECO:0000256" key="1">
    <source>
        <dbReference type="SAM" id="Phobius"/>
    </source>
</evidence>
<keyword evidence="3" id="KW-1185">Reference proteome</keyword>
<evidence type="ECO:0000313" key="2">
    <source>
        <dbReference type="EMBL" id="ADN35637.1"/>
    </source>
</evidence>
<dbReference type="KEGG" id="mpi:Mpet_0867"/>
<feature type="transmembrane region" description="Helical" evidence="1">
    <location>
        <begin position="67"/>
        <end position="87"/>
    </location>
</feature>
<evidence type="ECO:0000313" key="3">
    <source>
        <dbReference type="Proteomes" id="UP000006565"/>
    </source>
</evidence>
<dbReference type="GeneID" id="9743325"/>
<dbReference type="EMBL" id="CP002117">
    <property type="protein sequence ID" value="ADN35637.1"/>
    <property type="molecule type" value="Genomic_DNA"/>
</dbReference>
<keyword evidence="1" id="KW-0812">Transmembrane</keyword>
<feature type="transmembrane region" description="Helical" evidence="1">
    <location>
        <begin position="92"/>
        <end position="112"/>
    </location>
</feature>
<dbReference type="HOGENOM" id="CLU_2127862_0_0_2"/>
<dbReference type="Proteomes" id="UP000006565">
    <property type="component" value="Chromosome"/>
</dbReference>
<proteinExistence type="predicted"/>
<name>E1RJB9_METP4</name>
<keyword evidence="1" id="KW-1133">Transmembrane helix</keyword>
<feature type="transmembrane region" description="Helical" evidence="1">
    <location>
        <begin position="6"/>
        <end position="29"/>
    </location>
</feature>
<accession>E1RJB9</accession>
<keyword evidence="1" id="KW-0472">Membrane</keyword>
<sequence length="113" mass="12947">MLYETLFLQSLIFTLIVEVPLLFVAVRYVLKSEKSVWDILATGLLMTALTLPYLWFVMPPYLDMSWYPLNAEIIVILVESAVIWYLLRIKPLYSVIISAFANAASYLLGVLLL</sequence>
<protein>
    <submittedName>
        <fullName evidence="2">Uncharacterized protein</fullName>
    </submittedName>
</protein>
<organism evidence="2 3">
    <name type="scientific">Methanolacinia petrolearia (strain DSM 11571 / OCM 486 / SEBR 4847)</name>
    <name type="common">Methanoplanus petrolearius</name>
    <dbReference type="NCBI Taxonomy" id="679926"/>
    <lineage>
        <taxon>Archaea</taxon>
        <taxon>Methanobacteriati</taxon>
        <taxon>Methanobacteriota</taxon>
        <taxon>Stenosarchaea group</taxon>
        <taxon>Methanomicrobia</taxon>
        <taxon>Methanomicrobiales</taxon>
        <taxon>Methanomicrobiaceae</taxon>
        <taxon>Methanolacinia</taxon>
    </lineage>
</organism>
<feature type="transmembrane region" description="Helical" evidence="1">
    <location>
        <begin position="36"/>
        <end position="55"/>
    </location>
</feature>
<gene>
    <name evidence="2" type="ordered locus">Mpet_0867</name>
</gene>
<dbReference type="STRING" id="679926.Mpet_0867"/>
<reference evidence="2 3" key="1">
    <citation type="journal article" date="2010" name="Stand. Genomic Sci.">
        <title>Complete genome sequence of Methanoplanus petrolearius type strain (SEBR 4847).</title>
        <authorList>
            <person name="Brambilla E."/>
            <person name="Djao O.D."/>
            <person name="Daligault H."/>
            <person name="Lapidus A."/>
            <person name="Lucas S."/>
            <person name="Hammon N."/>
            <person name="Nolan M."/>
            <person name="Tice H."/>
            <person name="Cheng J.F."/>
            <person name="Han C."/>
            <person name="Tapia R."/>
            <person name="Goodwin L."/>
            <person name="Pitluck S."/>
            <person name="Liolios K."/>
            <person name="Ivanova N."/>
            <person name="Mavromatis K."/>
            <person name="Mikhailova N."/>
            <person name="Pati A."/>
            <person name="Chen A."/>
            <person name="Palaniappan K."/>
            <person name="Land M."/>
            <person name="Hauser L."/>
            <person name="Chang Y.J."/>
            <person name="Jeffries C.D."/>
            <person name="Rohde M."/>
            <person name="Spring S."/>
            <person name="Sikorski J."/>
            <person name="Goker M."/>
            <person name="Woyke T."/>
            <person name="Bristow J."/>
            <person name="Eisen J.A."/>
            <person name="Markowitz V."/>
            <person name="Hugenholtz P."/>
            <person name="Kyrpides N.C."/>
            <person name="Klenk H.P."/>
        </authorList>
    </citation>
    <scope>NUCLEOTIDE SEQUENCE [LARGE SCALE GENOMIC DNA]</scope>
    <source>
        <strain evidence="3">DSM 11571 / OCM 486 / SEBR 4847</strain>
    </source>
</reference>
<dbReference type="RefSeq" id="WP_013328815.1">
    <property type="nucleotide sequence ID" value="NC_014507.1"/>
</dbReference>
<dbReference type="AlphaFoldDB" id="E1RJB9"/>